<dbReference type="InterPro" id="IPR014710">
    <property type="entry name" value="RmlC-like_jellyroll"/>
</dbReference>
<dbReference type="SMART" id="SM00419">
    <property type="entry name" value="HTH_CRP"/>
    <property type="match status" value="1"/>
</dbReference>
<dbReference type="Proteomes" id="UP000187261">
    <property type="component" value="Unassembled WGS sequence"/>
</dbReference>
<evidence type="ECO:0000313" key="6">
    <source>
        <dbReference type="EMBL" id="SIT98015.1"/>
    </source>
</evidence>
<name>A0A1U7PWT3_9FLAO</name>
<dbReference type="STRING" id="1121284.SAMN05660493_02746"/>
<accession>A0A1U7PWT3</accession>
<dbReference type="EMBL" id="FTPU01000038">
    <property type="protein sequence ID" value="SIT98015.1"/>
    <property type="molecule type" value="Genomic_DNA"/>
</dbReference>
<evidence type="ECO:0000259" key="5">
    <source>
        <dbReference type="PROSITE" id="PS51063"/>
    </source>
</evidence>
<reference evidence="7" key="1">
    <citation type="submission" date="2016-10" db="EMBL/GenBank/DDBJ databases">
        <authorList>
            <person name="Varghese N."/>
            <person name="Submissions S."/>
        </authorList>
    </citation>
    <scope>NUCLEOTIDE SEQUENCE [LARGE SCALE GENOMIC DNA]</scope>
    <source>
        <strain evidence="7">DSM 19482</strain>
    </source>
</reference>
<dbReference type="Gene3D" id="1.10.10.10">
    <property type="entry name" value="Winged helix-like DNA-binding domain superfamily/Winged helix DNA-binding domain"/>
    <property type="match status" value="1"/>
</dbReference>
<dbReference type="AlphaFoldDB" id="A0A1U7PWT3"/>
<dbReference type="Pfam" id="PF00027">
    <property type="entry name" value="cNMP_binding"/>
    <property type="match status" value="1"/>
</dbReference>
<dbReference type="GO" id="GO:0003677">
    <property type="term" value="F:DNA binding"/>
    <property type="evidence" value="ECO:0007669"/>
    <property type="project" value="UniProtKB-KW"/>
</dbReference>
<keyword evidence="6" id="KW-0808">Transferase</keyword>
<dbReference type="InterPro" id="IPR018490">
    <property type="entry name" value="cNMP-bd_dom_sf"/>
</dbReference>
<keyword evidence="1" id="KW-0805">Transcription regulation</keyword>
<keyword evidence="6" id="KW-0418">Kinase</keyword>
<dbReference type="CDD" id="cd00038">
    <property type="entry name" value="CAP_ED"/>
    <property type="match status" value="1"/>
</dbReference>
<dbReference type="InterPro" id="IPR012318">
    <property type="entry name" value="HTH_CRP"/>
</dbReference>
<dbReference type="GO" id="GO:0016301">
    <property type="term" value="F:kinase activity"/>
    <property type="evidence" value="ECO:0007669"/>
    <property type="project" value="UniProtKB-KW"/>
</dbReference>
<dbReference type="Pfam" id="PF13545">
    <property type="entry name" value="HTH_Crp_2"/>
    <property type="match status" value="1"/>
</dbReference>
<keyword evidence="2" id="KW-0238">DNA-binding</keyword>
<dbReference type="SMART" id="SM00100">
    <property type="entry name" value="cNMP"/>
    <property type="match status" value="1"/>
</dbReference>
<dbReference type="InterPro" id="IPR000595">
    <property type="entry name" value="cNMP-bd_dom"/>
</dbReference>
<evidence type="ECO:0000259" key="4">
    <source>
        <dbReference type="PROSITE" id="PS50042"/>
    </source>
</evidence>
<dbReference type="PRINTS" id="PR00034">
    <property type="entry name" value="HTHCRP"/>
</dbReference>
<dbReference type="InterPro" id="IPR036390">
    <property type="entry name" value="WH_DNA-bd_sf"/>
</dbReference>
<evidence type="ECO:0000313" key="7">
    <source>
        <dbReference type="Proteomes" id="UP000187261"/>
    </source>
</evidence>
<proteinExistence type="predicted"/>
<dbReference type="Gene3D" id="2.60.120.10">
    <property type="entry name" value="Jelly Rolls"/>
    <property type="match status" value="1"/>
</dbReference>
<feature type="domain" description="HTH crp-type" evidence="5">
    <location>
        <begin position="140"/>
        <end position="207"/>
    </location>
</feature>
<dbReference type="PROSITE" id="PS51063">
    <property type="entry name" value="HTH_CRP_2"/>
    <property type="match status" value="1"/>
</dbReference>
<evidence type="ECO:0000256" key="2">
    <source>
        <dbReference type="ARBA" id="ARBA00023125"/>
    </source>
</evidence>
<organism evidence="6 7">
    <name type="scientific">Epilithonimonas bovis DSM 19482</name>
    <dbReference type="NCBI Taxonomy" id="1121284"/>
    <lineage>
        <taxon>Bacteria</taxon>
        <taxon>Pseudomonadati</taxon>
        <taxon>Bacteroidota</taxon>
        <taxon>Flavobacteriia</taxon>
        <taxon>Flavobacteriales</taxon>
        <taxon>Weeksellaceae</taxon>
        <taxon>Chryseobacterium group</taxon>
        <taxon>Epilithonimonas</taxon>
    </lineage>
</organism>
<dbReference type="InterPro" id="IPR036388">
    <property type="entry name" value="WH-like_DNA-bd_sf"/>
</dbReference>
<evidence type="ECO:0000256" key="1">
    <source>
        <dbReference type="ARBA" id="ARBA00023015"/>
    </source>
</evidence>
<keyword evidence="7" id="KW-1185">Reference proteome</keyword>
<keyword evidence="3" id="KW-0804">Transcription</keyword>
<dbReference type="SUPFAM" id="SSF46785">
    <property type="entry name" value="Winged helix' DNA-binding domain"/>
    <property type="match status" value="1"/>
</dbReference>
<gene>
    <name evidence="6" type="ORF">SAMN05660493_02746</name>
</gene>
<evidence type="ECO:0000256" key="3">
    <source>
        <dbReference type="ARBA" id="ARBA00023163"/>
    </source>
</evidence>
<sequence>MGTFYRIIMIINGSILESAGSVIENYQAGQIIFTEDDMPKYYYQIIEGKIKLNNYNNEGREILHNILEAGESVGESLLFLYDCSYPVNAIAMTCCQVFKLCKLAFFEMLNSNPGISMEMNRNLSQTLYFRQIMGQILCTHNPVYKIKTLLDYLKSSQPEKSSFTFKIPLTRQQIADLTGLCVETTIRTVKEMEKQNILRIRDRKIFY</sequence>
<dbReference type="GO" id="GO:0006355">
    <property type="term" value="P:regulation of DNA-templated transcription"/>
    <property type="evidence" value="ECO:0007669"/>
    <property type="project" value="InterPro"/>
</dbReference>
<feature type="domain" description="Cyclic nucleotide-binding" evidence="4">
    <location>
        <begin position="26"/>
        <end position="126"/>
    </location>
</feature>
<dbReference type="PROSITE" id="PS50042">
    <property type="entry name" value="CNMP_BINDING_3"/>
    <property type="match status" value="1"/>
</dbReference>
<dbReference type="SUPFAM" id="SSF51206">
    <property type="entry name" value="cAMP-binding domain-like"/>
    <property type="match status" value="1"/>
</dbReference>
<protein>
    <submittedName>
        <fullName evidence="6">cAMP-binding domain of CRP or a regulatory subunit of cAMP-dependent protein kinases</fullName>
    </submittedName>
</protein>
<dbReference type="CDD" id="cd00092">
    <property type="entry name" value="HTH_CRP"/>
    <property type="match status" value="1"/>
</dbReference>